<accession>A0A0F9IY19</accession>
<feature type="non-terminal residue" evidence="1">
    <location>
        <position position="137"/>
    </location>
</feature>
<reference evidence="1" key="1">
    <citation type="journal article" date="2015" name="Nature">
        <title>Complex archaea that bridge the gap between prokaryotes and eukaryotes.</title>
        <authorList>
            <person name="Spang A."/>
            <person name="Saw J.H."/>
            <person name="Jorgensen S.L."/>
            <person name="Zaremba-Niedzwiedzka K."/>
            <person name="Martijn J."/>
            <person name="Lind A.E."/>
            <person name="van Eijk R."/>
            <person name="Schleper C."/>
            <person name="Guy L."/>
            <person name="Ettema T.J."/>
        </authorList>
    </citation>
    <scope>NUCLEOTIDE SEQUENCE</scope>
</reference>
<name>A0A0F9IY19_9ZZZZ</name>
<proteinExistence type="predicted"/>
<gene>
    <name evidence="1" type="ORF">LCGC14_1823240</name>
</gene>
<comment type="caution">
    <text evidence="1">The sequence shown here is derived from an EMBL/GenBank/DDBJ whole genome shotgun (WGS) entry which is preliminary data.</text>
</comment>
<dbReference type="AlphaFoldDB" id="A0A0F9IY19"/>
<protein>
    <submittedName>
        <fullName evidence="1">Uncharacterized protein</fullName>
    </submittedName>
</protein>
<dbReference type="EMBL" id="LAZR01017888">
    <property type="protein sequence ID" value="KKL98555.1"/>
    <property type="molecule type" value="Genomic_DNA"/>
</dbReference>
<evidence type="ECO:0000313" key="1">
    <source>
        <dbReference type="EMBL" id="KKL98555.1"/>
    </source>
</evidence>
<sequence length="137" mass="15719">MTVEKITDHLERSLKRLISQYKDSPNIESILRVYGPEIQQLENMFSDIFTKTIFLQSEGEQLDRIGLILNQPRQGLSDLDYKTVLIGKIAEYNSEGTPEDLINIYSILTDAQQIQYEEIYPANFRLHATNANPIGTL</sequence>
<organism evidence="1">
    <name type="scientific">marine sediment metagenome</name>
    <dbReference type="NCBI Taxonomy" id="412755"/>
    <lineage>
        <taxon>unclassified sequences</taxon>
        <taxon>metagenomes</taxon>
        <taxon>ecological metagenomes</taxon>
    </lineage>
</organism>